<dbReference type="AlphaFoldDB" id="A0A7C4MMS2"/>
<dbReference type="HAMAP" id="MF_00479">
    <property type="entry name" value="RsxG_RnfG"/>
    <property type="match status" value="1"/>
</dbReference>
<keyword evidence="7" id="KW-0732">Signal</keyword>
<dbReference type="EC" id="7.-.-.-" evidence="6"/>
<sequence>MREMVKMVVVLAVLCSVSGGLLAALRDGTKDQIENQQLEFVKGPAIRKILVEGAGATNDPIKDRFKIKIGEREESFFVGVVNGKPNLVTFESAGKGFGGSIGLVVGVDVTTDKIAGVAVTTHSETPGIGSRAQTDAKFTKQFVGLPLSGEFKVKSDGGQVDALSGATVTSRGVSGAVTMAAQIYQQAKPQLVEKLKAMNK</sequence>
<evidence type="ECO:0000256" key="2">
    <source>
        <dbReference type="ARBA" id="ARBA00022553"/>
    </source>
</evidence>
<dbReference type="InterPro" id="IPR010209">
    <property type="entry name" value="Ion_transpt_RnfG/RsxG"/>
</dbReference>
<comment type="cofactor">
    <cofactor evidence="6">
        <name>FMN</name>
        <dbReference type="ChEBI" id="CHEBI:58210"/>
    </cofactor>
</comment>
<feature type="chain" id="PRO_5028039693" description="Ion-translocating oxidoreductase complex subunit G" evidence="7">
    <location>
        <begin position="24"/>
        <end position="200"/>
    </location>
</feature>
<dbReference type="SMART" id="SM00900">
    <property type="entry name" value="FMN_bind"/>
    <property type="match status" value="1"/>
</dbReference>
<proteinExistence type="inferred from homology"/>
<keyword evidence="4 6" id="KW-0288">FMN</keyword>
<accession>A0A7C4MMS2</accession>
<name>A0A7C4MMS2_9BACT</name>
<evidence type="ECO:0000256" key="5">
    <source>
        <dbReference type="ARBA" id="ARBA00022982"/>
    </source>
</evidence>
<comment type="function">
    <text evidence="6">Part of a membrane-bound complex that couples electron transfer with translocation of ions across the membrane.</text>
</comment>
<dbReference type="NCBIfam" id="TIGR01947">
    <property type="entry name" value="rnfG"/>
    <property type="match status" value="1"/>
</dbReference>
<comment type="caution">
    <text evidence="9">The sequence shown here is derived from an EMBL/GenBank/DDBJ whole genome shotgun (WGS) entry which is preliminary data.</text>
</comment>
<keyword evidence="6" id="KW-1133">Transmembrane helix</keyword>
<gene>
    <name evidence="6" type="primary">rnfG</name>
    <name evidence="9" type="ORF">ENS29_09870</name>
</gene>
<feature type="signal peptide" evidence="7">
    <location>
        <begin position="1"/>
        <end position="23"/>
    </location>
</feature>
<protein>
    <recommendedName>
        <fullName evidence="6">Ion-translocating oxidoreductase complex subunit G</fullName>
        <ecNumber evidence="6">7.-.-.-</ecNumber>
    </recommendedName>
    <alternativeName>
        <fullName evidence="6">Rnf electron transport complex subunit G</fullName>
    </alternativeName>
</protein>
<keyword evidence="1 6" id="KW-0813">Transport</keyword>
<dbReference type="PANTHER" id="PTHR36118">
    <property type="entry name" value="ION-TRANSLOCATING OXIDOREDUCTASE COMPLEX SUBUNIT G"/>
    <property type="match status" value="1"/>
</dbReference>
<dbReference type="GO" id="GO:0005886">
    <property type="term" value="C:plasma membrane"/>
    <property type="evidence" value="ECO:0007669"/>
    <property type="project" value="UniProtKB-SubCell"/>
</dbReference>
<evidence type="ECO:0000259" key="8">
    <source>
        <dbReference type="SMART" id="SM00900"/>
    </source>
</evidence>
<feature type="domain" description="FMN-binding" evidence="8">
    <location>
        <begin position="96"/>
        <end position="184"/>
    </location>
</feature>
<keyword evidence="6" id="KW-1003">Cell membrane</keyword>
<organism evidence="9">
    <name type="scientific">Desulfatirhabdium butyrativorans</name>
    <dbReference type="NCBI Taxonomy" id="340467"/>
    <lineage>
        <taxon>Bacteria</taxon>
        <taxon>Pseudomonadati</taxon>
        <taxon>Thermodesulfobacteriota</taxon>
        <taxon>Desulfobacteria</taxon>
        <taxon>Desulfobacterales</taxon>
        <taxon>Desulfatirhabdiaceae</taxon>
        <taxon>Desulfatirhabdium</taxon>
    </lineage>
</organism>
<dbReference type="InterPro" id="IPR007329">
    <property type="entry name" value="FMN-bd"/>
</dbReference>
<comment type="subunit">
    <text evidence="6">The complex is composed of six subunits: RnfA, RnfB, RnfC, RnfD, RnfE and RnfG.</text>
</comment>
<comment type="similarity">
    <text evidence="6">Belongs to the RnfG family.</text>
</comment>
<dbReference type="NCBIfam" id="NF045876">
    <property type="entry name" value="RnfG_DVU2794"/>
    <property type="match status" value="1"/>
</dbReference>
<dbReference type="PANTHER" id="PTHR36118:SF1">
    <property type="entry name" value="ION-TRANSLOCATING OXIDOREDUCTASE COMPLEX SUBUNIT G"/>
    <property type="match status" value="1"/>
</dbReference>
<dbReference type="GO" id="GO:0010181">
    <property type="term" value="F:FMN binding"/>
    <property type="evidence" value="ECO:0007669"/>
    <property type="project" value="InterPro"/>
</dbReference>
<feature type="modified residue" description="FMN phosphoryl threonine" evidence="6">
    <location>
        <position position="167"/>
    </location>
</feature>
<dbReference type="GO" id="GO:0022900">
    <property type="term" value="P:electron transport chain"/>
    <property type="evidence" value="ECO:0007669"/>
    <property type="project" value="UniProtKB-UniRule"/>
</dbReference>
<evidence type="ECO:0000256" key="4">
    <source>
        <dbReference type="ARBA" id="ARBA00022643"/>
    </source>
</evidence>
<keyword evidence="6" id="KW-0472">Membrane</keyword>
<keyword evidence="6" id="KW-0812">Transmembrane</keyword>
<keyword evidence="6" id="KW-1278">Translocase</keyword>
<evidence type="ECO:0000256" key="6">
    <source>
        <dbReference type="HAMAP-Rule" id="MF_00479"/>
    </source>
</evidence>
<keyword evidence="3 6" id="KW-0285">Flavoprotein</keyword>
<evidence type="ECO:0000313" key="9">
    <source>
        <dbReference type="EMBL" id="HGU33150.1"/>
    </source>
</evidence>
<evidence type="ECO:0000256" key="1">
    <source>
        <dbReference type="ARBA" id="ARBA00022448"/>
    </source>
</evidence>
<evidence type="ECO:0000256" key="3">
    <source>
        <dbReference type="ARBA" id="ARBA00022630"/>
    </source>
</evidence>
<comment type="subcellular location">
    <subcellularLocation>
        <location evidence="6">Cell membrane</location>
        <topology evidence="6">Single-pass membrane protein</topology>
    </subcellularLocation>
</comment>
<keyword evidence="2 6" id="KW-0597">Phosphoprotein</keyword>
<dbReference type="GO" id="GO:0009055">
    <property type="term" value="F:electron transfer activity"/>
    <property type="evidence" value="ECO:0007669"/>
    <property type="project" value="InterPro"/>
</dbReference>
<dbReference type="Pfam" id="PF04205">
    <property type="entry name" value="FMN_bind"/>
    <property type="match status" value="1"/>
</dbReference>
<dbReference type="EMBL" id="DSUH01000230">
    <property type="protein sequence ID" value="HGU33150.1"/>
    <property type="molecule type" value="Genomic_DNA"/>
</dbReference>
<keyword evidence="5 6" id="KW-0249">Electron transport</keyword>
<dbReference type="PIRSF" id="PIRSF006091">
    <property type="entry name" value="E_trnsport_RnfG"/>
    <property type="match status" value="1"/>
</dbReference>
<evidence type="ECO:0000256" key="7">
    <source>
        <dbReference type="SAM" id="SignalP"/>
    </source>
</evidence>
<reference evidence="9" key="1">
    <citation type="journal article" date="2020" name="mSystems">
        <title>Genome- and Community-Level Interaction Insights into Carbon Utilization and Element Cycling Functions of Hydrothermarchaeota in Hydrothermal Sediment.</title>
        <authorList>
            <person name="Zhou Z."/>
            <person name="Liu Y."/>
            <person name="Xu W."/>
            <person name="Pan J."/>
            <person name="Luo Z.H."/>
            <person name="Li M."/>
        </authorList>
    </citation>
    <scope>NUCLEOTIDE SEQUENCE [LARGE SCALE GENOMIC DNA]</scope>
    <source>
        <strain evidence="9">SpSt-477</strain>
    </source>
</reference>